<proteinExistence type="predicted"/>
<evidence type="ECO:0000313" key="3">
    <source>
        <dbReference type="EMBL" id="RVW61733.1"/>
    </source>
</evidence>
<dbReference type="InterPro" id="IPR056281">
    <property type="entry name" value="MIT_ATG1a/b/c"/>
</dbReference>
<reference evidence="3 4" key="1">
    <citation type="journal article" date="2018" name="PLoS Genet.">
        <title>Population sequencing reveals clonal diversity and ancestral inbreeding in the grapevine cultivar Chardonnay.</title>
        <authorList>
            <person name="Roach M.J."/>
            <person name="Johnson D.L."/>
            <person name="Bohlmann J."/>
            <person name="van Vuuren H.J."/>
            <person name="Jones S.J."/>
            <person name="Pretorius I.S."/>
            <person name="Schmidt S.A."/>
            <person name="Borneman A.R."/>
        </authorList>
    </citation>
    <scope>NUCLEOTIDE SEQUENCE [LARGE SCALE GENOMIC DNA]</scope>
    <source>
        <strain evidence="4">cv. Chardonnay</strain>
        <tissue evidence="3">Leaf</tissue>
    </source>
</reference>
<dbReference type="GO" id="GO:0010506">
    <property type="term" value="P:regulation of autophagy"/>
    <property type="evidence" value="ECO:0007669"/>
    <property type="project" value="InterPro"/>
</dbReference>
<comment type="caution">
    <text evidence="3">The sequence shown here is derived from an EMBL/GenBank/DDBJ whole genome shotgun (WGS) entry which is preliminary data.</text>
</comment>
<dbReference type="Proteomes" id="UP000288805">
    <property type="component" value="Unassembled WGS sequence"/>
</dbReference>
<dbReference type="EMBL" id="QGNW01000810">
    <property type="protein sequence ID" value="RVW61733.1"/>
    <property type="molecule type" value="Genomic_DNA"/>
</dbReference>
<dbReference type="PANTHER" id="PTHR24348:SF68">
    <property type="entry name" value="SERINE_THREONINE-PROTEIN KINASE ATG1C"/>
    <property type="match status" value="1"/>
</dbReference>
<feature type="region of interest" description="Disordered" evidence="1">
    <location>
        <begin position="119"/>
        <end position="150"/>
    </location>
</feature>
<evidence type="ECO:0000313" key="4">
    <source>
        <dbReference type="Proteomes" id="UP000288805"/>
    </source>
</evidence>
<sequence>MFQFFFGGSLQPRGIAETLCGSPLYMALEIMQLQKYDANQLLQNIVKYSELHIPPDNNDLSADCKDLCQKLLHCNPVESLTFEEFFNHPFLSQKQPDEALSSRRSSRIIDGFPLSECNPVRKTEASSQEDSMSFPLDDDSSGAEGSPSFLRKRSSMKSTYGFSLDKKVDIRETIFNSPNNMDLASKYSSASITGFRINSLRPSDENVKEPLKSMEKTNVKLRVVDSLEELVDHDYVFVSGPPMDVSSSSAIASKPSHSQCKLGSAPLTSVNMKTKSSAPMPIAGSMDIGDALEQPSTHCMTRIKSLQQCASSLNWFKKWDQLEVCLTTRNAQVGKWCMWIMRMMYFLLGMILEHYGFDSAVRHISNAYQCSSASEFVGCVRCIRILSPSEVQQMSEEGMHLLNSTTIEGINDSVKRWKPWLHQGLIINPGNLGCTQPQARLRQSGCQMQMALA</sequence>
<dbReference type="SUPFAM" id="SSF56112">
    <property type="entry name" value="Protein kinase-like (PK-like)"/>
    <property type="match status" value="1"/>
</dbReference>
<accession>A0A438FP49</accession>
<evidence type="ECO:0000256" key="1">
    <source>
        <dbReference type="SAM" id="MobiDB-lite"/>
    </source>
</evidence>
<dbReference type="InterPro" id="IPR045269">
    <property type="entry name" value="Atg1-like"/>
</dbReference>
<protein>
    <submittedName>
        <fullName evidence="3">Serine/threonine-protein kinase ATG1c</fullName>
    </submittedName>
</protein>
<dbReference type="GO" id="GO:0004674">
    <property type="term" value="F:protein serine/threonine kinase activity"/>
    <property type="evidence" value="ECO:0007669"/>
    <property type="project" value="InterPro"/>
</dbReference>
<feature type="domain" description="ATG1a/b/c MIT" evidence="2">
    <location>
        <begin position="284"/>
        <end position="313"/>
    </location>
</feature>
<dbReference type="InterPro" id="IPR011009">
    <property type="entry name" value="Kinase-like_dom_sf"/>
</dbReference>
<dbReference type="PANTHER" id="PTHR24348">
    <property type="entry name" value="SERINE/THREONINE-PROTEIN KINASE UNC-51-RELATED"/>
    <property type="match status" value="1"/>
</dbReference>
<dbReference type="AlphaFoldDB" id="A0A438FP49"/>
<keyword evidence="3" id="KW-0418">Kinase</keyword>
<evidence type="ECO:0000259" key="2">
    <source>
        <dbReference type="Pfam" id="PF24497"/>
    </source>
</evidence>
<keyword evidence="3" id="KW-0808">Transferase</keyword>
<gene>
    <name evidence="3" type="primary">ATG1C_4</name>
    <name evidence="3" type="ORF">CK203_065082</name>
</gene>
<dbReference type="Pfam" id="PF24497">
    <property type="entry name" value="MIT_ATG1"/>
    <property type="match status" value="1"/>
</dbReference>
<dbReference type="Gene3D" id="1.10.510.10">
    <property type="entry name" value="Transferase(Phosphotransferase) domain 1"/>
    <property type="match status" value="1"/>
</dbReference>
<name>A0A438FP49_VITVI</name>
<organism evidence="3 4">
    <name type="scientific">Vitis vinifera</name>
    <name type="common">Grape</name>
    <dbReference type="NCBI Taxonomy" id="29760"/>
    <lineage>
        <taxon>Eukaryota</taxon>
        <taxon>Viridiplantae</taxon>
        <taxon>Streptophyta</taxon>
        <taxon>Embryophyta</taxon>
        <taxon>Tracheophyta</taxon>
        <taxon>Spermatophyta</taxon>
        <taxon>Magnoliopsida</taxon>
        <taxon>eudicotyledons</taxon>
        <taxon>Gunneridae</taxon>
        <taxon>Pentapetalae</taxon>
        <taxon>rosids</taxon>
        <taxon>Vitales</taxon>
        <taxon>Vitaceae</taxon>
        <taxon>Viteae</taxon>
        <taxon>Vitis</taxon>
    </lineage>
</organism>